<dbReference type="Proteomes" id="UP000037696">
    <property type="component" value="Unassembled WGS sequence"/>
</dbReference>
<proteinExistence type="predicted"/>
<gene>
    <name evidence="1" type="ORF">ACN38_g1847</name>
</gene>
<organism evidence="1 2">
    <name type="scientific">Penicillium nordicum</name>
    <dbReference type="NCBI Taxonomy" id="229535"/>
    <lineage>
        <taxon>Eukaryota</taxon>
        <taxon>Fungi</taxon>
        <taxon>Dikarya</taxon>
        <taxon>Ascomycota</taxon>
        <taxon>Pezizomycotina</taxon>
        <taxon>Eurotiomycetes</taxon>
        <taxon>Eurotiomycetidae</taxon>
        <taxon>Eurotiales</taxon>
        <taxon>Aspergillaceae</taxon>
        <taxon>Penicillium</taxon>
    </lineage>
</organism>
<evidence type="ECO:0000313" key="1">
    <source>
        <dbReference type="EMBL" id="KOS47207.1"/>
    </source>
</evidence>
<evidence type="ECO:0000313" key="2">
    <source>
        <dbReference type="Proteomes" id="UP000037696"/>
    </source>
</evidence>
<keyword evidence="2" id="KW-1185">Reference proteome</keyword>
<protein>
    <submittedName>
        <fullName evidence="1">Uncharacterized protein</fullName>
    </submittedName>
</protein>
<dbReference type="OrthoDB" id="4366833at2759"/>
<accession>A0A0M8PB09</accession>
<name>A0A0M8PB09_9EURO</name>
<reference evidence="1 2" key="1">
    <citation type="submission" date="2015-08" db="EMBL/GenBank/DDBJ databases">
        <title>Genome sequencing of Penicillium nordicum.</title>
        <authorList>
            <person name="Nguyen H.D."/>
            <person name="Seifert K.A."/>
        </authorList>
    </citation>
    <scope>NUCLEOTIDE SEQUENCE [LARGE SCALE GENOMIC DNA]</scope>
    <source>
        <strain evidence="1 2">DAOMC 185683</strain>
    </source>
</reference>
<comment type="caution">
    <text evidence="1">The sequence shown here is derived from an EMBL/GenBank/DDBJ whole genome shotgun (WGS) entry which is preliminary data.</text>
</comment>
<sequence>MPALLPNVGLAPWLAPSRCPVILVISHLQSHLPFIYYLFLLHCNVRVSTVQCDLTLQVYFPALPTWDSVILTILAQVQLSCTSHRTRECTCRSSSSDNIIQRQPVPGHQSYFSPSTQYAEPVSPLSVVLALRVPTAHSSPARCNTGTRHV</sequence>
<dbReference type="AlphaFoldDB" id="A0A0M8PB09"/>
<dbReference type="EMBL" id="LHQQ01000019">
    <property type="protein sequence ID" value="KOS47207.1"/>
    <property type="molecule type" value="Genomic_DNA"/>
</dbReference>